<dbReference type="RefSeq" id="WP_044226844.1">
    <property type="nucleotide sequence ID" value="NZ_JRYR02000001.1"/>
</dbReference>
<feature type="chain" id="PRO_5010323982" description="Maltoporin" evidence="10">
    <location>
        <begin position="19"/>
        <end position="448"/>
    </location>
</feature>
<sequence>MYKNLLLFLFFSSSILFGQNSKFEFHSYGRVGVSSSVYEEKVGSRLNLSHQGALGGRHEENDYIEMTVVANIDEIFSMDEDKPNIRFVLTTQSFSGNNTFIANNTVINFAEMYLEVYDTLFNIPVSLWVGSRYYRDKNIDMADYWTFNNLTGQGFGFQYGNTKIALVSSLVLQDQPGNPYGDELYDDGRQKHVLALQHKIPINENQSLHLLGEYHFTGLDSLKNPAFIIDRVSDYGFVGGVMHRYQKGNFINNSSARYGTRIANGPGDDGWSSRTFINFGNPNLKGQYDGAKGLNLTENFVWDINQKWGLMGYAAYRYAIGASSPVFVGDSRPNEKWDFTIGVRPQIYLSNKIQLILEYHYQMRDYQEYTNGIVGFDPGLGVMNKFTIAPVYVPTGERTLMARPHIRFVYSLAFYNDVVKSNGLSQFYEAGNQGDFGQYIGLKSEWWF</sequence>
<evidence type="ECO:0000256" key="10">
    <source>
        <dbReference type="SAM" id="SignalP"/>
    </source>
</evidence>
<evidence type="ECO:0000256" key="8">
    <source>
        <dbReference type="ARBA" id="ARBA00023136"/>
    </source>
</evidence>
<gene>
    <name evidence="11" type="ORF">NH26_01660</name>
</gene>
<dbReference type="AlphaFoldDB" id="A0A1S1YVV8"/>
<keyword evidence="9" id="KW-0998">Cell outer membrane</keyword>
<dbReference type="GO" id="GO:0006811">
    <property type="term" value="P:monoatomic ion transport"/>
    <property type="evidence" value="ECO:0007669"/>
    <property type="project" value="UniProtKB-KW"/>
</dbReference>
<dbReference type="InterPro" id="IPR036998">
    <property type="entry name" value="Porin_LamB_sf"/>
</dbReference>
<evidence type="ECO:0000256" key="5">
    <source>
        <dbReference type="ARBA" id="ARBA00022692"/>
    </source>
</evidence>
<evidence type="ECO:0000256" key="6">
    <source>
        <dbReference type="ARBA" id="ARBA00023065"/>
    </source>
</evidence>
<protein>
    <recommendedName>
        <fullName evidence="13">Maltoporin</fullName>
    </recommendedName>
</protein>
<feature type="signal peptide" evidence="10">
    <location>
        <begin position="1"/>
        <end position="18"/>
    </location>
</feature>
<dbReference type="GO" id="GO:0015144">
    <property type="term" value="F:carbohydrate transmembrane transporter activity"/>
    <property type="evidence" value="ECO:0007669"/>
    <property type="project" value="TreeGrafter"/>
</dbReference>
<evidence type="ECO:0000256" key="2">
    <source>
        <dbReference type="ARBA" id="ARBA00007055"/>
    </source>
</evidence>
<comment type="caution">
    <text evidence="11">The sequence shown here is derived from an EMBL/GenBank/DDBJ whole genome shotgun (WGS) entry which is preliminary data.</text>
</comment>
<keyword evidence="6" id="KW-0406">Ion transport</keyword>
<keyword evidence="4" id="KW-1134">Transmembrane beta strand</keyword>
<evidence type="ECO:0008006" key="13">
    <source>
        <dbReference type="Google" id="ProtNLM"/>
    </source>
</evidence>
<dbReference type="STRING" id="915059.NH26_01660"/>
<evidence type="ECO:0000256" key="3">
    <source>
        <dbReference type="ARBA" id="ARBA00022448"/>
    </source>
</evidence>
<evidence type="ECO:0000256" key="4">
    <source>
        <dbReference type="ARBA" id="ARBA00022452"/>
    </source>
</evidence>
<keyword evidence="12" id="KW-1185">Reference proteome</keyword>
<comment type="similarity">
    <text evidence="2">Belongs to the porin LamB (TC 1.B.3) family.</text>
</comment>
<dbReference type="SUPFAM" id="SSF56935">
    <property type="entry name" value="Porins"/>
    <property type="match status" value="1"/>
</dbReference>
<dbReference type="InterPro" id="IPR003192">
    <property type="entry name" value="Porin_LamB"/>
</dbReference>
<organism evidence="11 12">
    <name type="scientific">Flammeovirga pacifica</name>
    <dbReference type="NCBI Taxonomy" id="915059"/>
    <lineage>
        <taxon>Bacteria</taxon>
        <taxon>Pseudomonadati</taxon>
        <taxon>Bacteroidota</taxon>
        <taxon>Cytophagia</taxon>
        <taxon>Cytophagales</taxon>
        <taxon>Flammeovirgaceae</taxon>
        <taxon>Flammeovirga</taxon>
    </lineage>
</organism>
<accession>A0A1S1YVV8</accession>
<dbReference type="GO" id="GO:0015774">
    <property type="term" value="P:polysaccharide transport"/>
    <property type="evidence" value="ECO:0007669"/>
    <property type="project" value="TreeGrafter"/>
</dbReference>
<keyword evidence="5" id="KW-0812">Transmembrane</keyword>
<evidence type="ECO:0000256" key="9">
    <source>
        <dbReference type="ARBA" id="ARBA00023237"/>
    </source>
</evidence>
<evidence type="ECO:0000313" key="12">
    <source>
        <dbReference type="Proteomes" id="UP000179797"/>
    </source>
</evidence>
<dbReference type="PANTHER" id="PTHR38762:SF1">
    <property type="entry name" value="CRYPTIC OUTER MEMBRANE PORIN BGLH-RELATED"/>
    <property type="match status" value="1"/>
</dbReference>
<dbReference type="GO" id="GO:0015288">
    <property type="term" value="F:porin activity"/>
    <property type="evidence" value="ECO:0007669"/>
    <property type="project" value="UniProtKB-KW"/>
</dbReference>
<dbReference type="EMBL" id="JRYR02000001">
    <property type="protein sequence ID" value="OHX65149.1"/>
    <property type="molecule type" value="Genomic_DNA"/>
</dbReference>
<keyword evidence="7" id="KW-0626">Porin</keyword>
<name>A0A1S1YVV8_FLAPC</name>
<dbReference type="InterPro" id="IPR050286">
    <property type="entry name" value="G_neg_Bact_CarbUptk_Porin"/>
</dbReference>
<dbReference type="Gene3D" id="2.40.170.10">
    <property type="entry name" value="Porin, LamB type"/>
    <property type="match status" value="1"/>
</dbReference>
<dbReference type="GO" id="GO:0009279">
    <property type="term" value="C:cell outer membrane"/>
    <property type="evidence" value="ECO:0007669"/>
    <property type="project" value="UniProtKB-SubCell"/>
</dbReference>
<reference evidence="11 12" key="1">
    <citation type="journal article" date="2012" name="Int. J. Syst. Evol. Microbiol.">
        <title>Flammeovirga pacifica sp. nov., isolated from deep-sea sediment.</title>
        <authorList>
            <person name="Xu H."/>
            <person name="Fu Y."/>
            <person name="Yang N."/>
            <person name="Ding Z."/>
            <person name="Lai Q."/>
            <person name="Zeng R."/>
        </authorList>
    </citation>
    <scope>NUCLEOTIDE SEQUENCE [LARGE SCALE GENOMIC DNA]</scope>
    <source>
        <strain evidence="12">DSM 24597 / LMG 26175 / WPAGA1</strain>
    </source>
</reference>
<evidence type="ECO:0000313" key="11">
    <source>
        <dbReference type="EMBL" id="OHX65149.1"/>
    </source>
</evidence>
<evidence type="ECO:0000256" key="1">
    <source>
        <dbReference type="ARBA" id="ARBA00004571"/>
    </source>
</evidence>
<dbReference type="GO" id="GO:0046930">
    <property type="term" value="C:pore complex"/>
    <property type="evidence" value="ECO:0007669"/>
    <property type="project" value="UniProtKB-KW"/>
</dbReference>
<keyword evidence="3" id="KW-0813">Transport</keyword>
<keyword evidence="8" id="KW-0472">Membrane</keyword>
<comment type="subcellular location">
    <subcellularLocation>
        <location evidence="1">Cell outer membrane</location>
        <topology evidence="1">Multi-pass membrane protein</topology>
    </subcellularLocation>
</comment>
<dbReference type="Pfam" id="PF02264">
    <property type="entry name" value="LamB"/>
    <property type="match status" value="1"/>
</dbReference>
<dbReference type="Proteomes" id="UP000179797">
    <property type="component" value="Unassembled WGS sequence"/>
</dbReference>
<evidence type="ECO:0000256" key="7">
    <source>
        <dbReference type="ARBA" id="ARBA00023114"/>
    </source>
</evidence>
<dbReference type="PANTHER" id="PTHR38762">
    <property type="entry name" value="CRYPTIC OUTER MEMBRANE PORIN BGLH-RELATED"/>
    <property type="match status" value="1"/>
</dbReference>
<proteinExistence type="inferred from homology"/>
<keyword evidence="10" id="KW-0732">Signal</keyword>
<dbReference type="OrthoDB" id="5493648at2"/>